<sequence>MRNKVILNGLQVAAMAAVMATATQAHAWTFSQENLPSAVQVPAGNKVAMFTSAQGNITWECKADASNMDQAKWAFAGPRAILSDNKGNHLVSYFGPPATWESLDGSSITGKQLAVSPSEKGSIPMQLVKANASSRPGSLEGVTYVQRINLKGGAAPQTGCNMDKIGHKVVVNYSGEYLFWKAK</sequence>
<proteinExistence type="predicted"/>
<dbReference type="AlphaFoldDB" id="A0A9X1IPL8"/>
<organism evidence="2 3">
    <name type="scientific">Marinomonas algarum</name>
    <dbReference type="NCBI Taxonomy" id="2883105"/>
    <lineage>
        <taxon>Bacteria</taxon>
        <taxon>Pseudomonadati</taxon>
        <taxon>Pseudomonadota</taxon>
        <taxon>Gammaproteobacteria</taxon>
        <taxon>Oceanospirillales</taxon>
        <taxon>Oceanospirillaceae</taxon>
        <taxon>Marinomonas</taxon>
    </lineage>
</organism>
<evidence type="ECO:0000313" key="2">
    <source>
        <dbReference type="EMBL" id="MCB5162724.1"/>
    </source>
</evidence>
<name>A0A9X1IPL8_9GAMM</name>
<dbReference type="Pfam" id="PF11937">
    <property type="entry name" value="DUF3455"/>
    <property type="match status" value="1"/>
</dbReference>
<dbReference type="RefSeq" id="WP_226755072.1">
    <property type="nucleotide sequence ID" value="NZ_JAJATW010000021.1"/>
</dbReference>
<dbReference type="PANTHER" id="PTHR35567:SF1">
    <property type="entry name" value="CONSERVED FUNGAL PROTEIN (AFU_ORTHOLOGUE AFUA_1G14230)"/>
    <property type="match status" value="1"/>
</dbReference>
<keyword evidence="1" id="KW-0732">Signal</keyword>
<keyword evidence="3" id="KW-1185">Reference proteome</keyword>
<dbReference type="EMBL" id="JAJATW010000021">
    <property type="protein sequence ID" value="MCB5162724.1"/>
    <property type="molecule type" value="Genomic_DNA"/>
</dbReference>
<reference evidence="2" key="1">
    <citation type="submission" date="2021-10" db="EMBL/GenBank/DDBJ databases">
        <title>Marinomonas pontica sp. nov., isolated from the Black Sea.</title>
        <authorList>
            <person name="Zhao L.-H."/>
            <person name="Xue J.-H."/>
        </authorList>
    </citation>
    <scope>NUCLEOTIDE SEQUENCE</scope>
    <source>
        <strain evidence="2">E8</strain>
    </source>
</reference>
<protein>
    <submittedName>
        <fullName evidence="2">DUF3455 domain-containing protein</fullName>
    </submittedName>
</protein>
<dbReference type="PANTHER" id="PTHR35567">
    <property type="entry name" value="MALATE DEHYDROGENASE (AFU_ORTHOLOGUE AFUA_2G13800)"/>
    <property type="match status" value="1"/>
</dbReference>
<feature type="signal peptide" evidence="1">
    <location>
        <begin position="1"/>
        <end position="27"/>
    </location>
</feature>
<evidence type="ECO:0000313" key="3">
    <source>
        <dbReference type="Proteomes" id="UP001139095"/>
    </source>
</evidence>
<gene>
    <name evidence="2" type="ORF">LG368_12545</name>
</gene>
<accession>A0A9X1IPL8</accession>
<evidence type="ECO:0000256" key="1">
    <source>
        <dbReference type="SAM" id="SignalP"/>
    </source>
</evidence>
<dbReference type="Proteomes" id="UP001139095">
    <property type="component" value="Unassembled WGS sequence"/>
</dbReference>
<dbReference type="InterPro" id="IPR021851">
    <property type="entry name" value="DUF3455"/>
</dbReference>
<comment type="caution">
    <text evidence="2">The sequence shown here is derived from an EMBL/GenBank/DDBJ whole genome shotgun (WGS) entry which is preliminary data.</text>
</comment>
<feature type="chain" id="PRO_5040811008" evidence="1">
    <location>
        <begin position="28"/>
        <end position="183"/>
    </location>
</feature>